<dbReference type="OrthoDB" id="10522636at2759"/>
<organism evidence="2 3">
    <name type="scientific">Chlorella vulgaris</name>
    <name type="common">Green alga</name>
    <dbReference type="NCBI Taxonomy" id="3077"/>
    <lineage>
        <taxon>Eukaryota</taxon>
        <taxon>Viridiplantae</taxon>
        <taxon>Chlorophyta</taxon>
        <taxon>core chlorophytes</taxon>
        <taxon>Trebouxiophyceae</taxon>
        <taxon>Chlorellales</taxon>
        <taxon>Chlorellaceae</taxon>
        <taxon>Chlorella clade</taxon>
        <taxon>Chlorella</taxon>
    </lineage>
</organism>
<keyword evidence="1" id="KW-0812">Transmembrane</keyword>
<reference evidence="2" key="1">
    <citation type="journal article" date="2019" name="Plant J.">
        <title>Chlorella vulgaris genome assembly and annotation reveals the molecular basis for metabolic acclimation to high light conditions.</title>
        <authorList>
            <person name="Cecchin M."/>
            <person name="Marcolungo L."/>
            <person name="Rossato M."/>
            <person name="Girolomoni L."/>
            <person name="Cosentino E."/>
            <person name="Cuine S."/>
            <person name="Li-Beisson Y."/>
            <person name="Delledonne M."/>
            <person name="Ballottari M."/>
        </authorList>
    </citation>
    <scope>NUCLEOTIDE SEQUENCE</scope>
    <source>
        <strain evidence="2">211/11P</strain>
    </source>
</reference>
<keyword evidence="1" id="KW-1133">Transmembrane helix</keyword>
<evidence type="ECO:0000313" key="2">
    <source>
        <dbReference type="EMBL" id="KAI3430512.1"/>
    </source>
</evidence>
<feature type="transmembrane region" description="Helical" evidence="1">
    <location>
        <begin position="74"/>
        <end position="93"/>
    </location>
</feature>
<reference evidence="2" key="2">
    <citation type="submission" date="2020-11" db="EMBL/GenBank/DDBJ databases">
        <authorList>
            <person name="Cecchin M."/>
            <person name="Marcolungo L."/>
            <person name="Rossato M."/>
            <person name="Girolomoni L."/>
            <person name="Cosentino E."/>
            <person name="Cuine S."/>
            <person name="Li-Beisson Y."/>
            <person name="Delledonne M."/>
            <person name="Ballottari M."/>
        </authorList>
    </citation>
    <scope>NUCLEOTIDE SEQUENCE</scope>
    <source>
        <strain evidence="2">211/11P</strain>
        <tissue evidence="2">Whole cell</tissue>
    </source>
</reference>
<keyword evidence="3" id="KW-1185">Reference proteome</keyword>
<proteinExistence type="predicted"/>
<dbReference type="EMBL" id="SIDB01000007">
    <property type="protein sequence ID" value="KAI3430512.1"/>
    <property type="molecule type" value="Genomic_DNA"/>
</dbReference>
<protein>
    <submittedName>
        <fullName evidence="2">Uncharacterized protein</fullName>
    </submittedName>
</protein>
<name>A0A9D4YWU2_CHLVU</name>
<accession>A0A9D4YWU2</accession>
<comment type="caution">
    <text evidence="2">The sequence shown here is derived from an EMBL/GenBank/DDBJ whole genome shotgun (WGS) entry which is preliminary data.</text>
</comment>
<evidence type="ECO:0000256" key="1">
    <source>
        <dbReference type="SAM" id="Phobius"/>
    </source>
</evidence>
<dbReference type="Proteomes" id="UP001055712">
    <property type="component" value="Unassembled WGS sequence"/>
</dbReference>
<sequence>MFSLPIQLLWGPPFYMILSSLALNQFKLFYSLLARLLTIKSNNPIWSAFEPALRHQQTFFHSIFGDPATFTPTVTHVLLVSLMLVLIVNLGGLRR</sequence>
<dbReference type="AlphaFoldDB" id="A0A9D4YWU2"/>
<keyword evidence="1" id="KW-0472">Membrane</keyword>
<gene>
    <name evidence="2" type="ORF">D9Q98_005107</name>
</gene>
<evidence type="ECO:0000313" key="3">
    <source>
        <dbReference type="Proteomes" id="UP001055712"/>
    </source>
</evidence>